<dbReference type="InterPro" id="IPR036508">
    <property type="entry name" value="Chitin-bd_dom_sf"/>
</dbReference>
<evidence type="ECO:0000313" key="3">
    <source>
        <dbReference type="Proteomes" id="UP000192223"/>
    </source>
</evidence>
<dbReference type="Proteomes" id="UP000192223">
    <property type="component" value="Unplaced"/>
</dbReference>
<dbReference type="OrthoDB" id="6783483at2759"/>
<gene>
    <name evidence="4 5" type="primary">LOC108742465</name>
</gene>
<proteinExistence type="predicted"/>
<evidence type="ECO:0000259" key="2">
    <source>
        <dbReference type="PROSITE" id="PS50940"/>
    </source>
</evidence>
<reference evidence="4 5" key="1">
    <citation type="submission" date="2025-04" db="UniProtKB">
        <authorList>
            <consortium name="RefSeq"/>
        </authorList>
    </citation>
    <scope>IDENTIFICATION</scope>
    <source>
        <tissue evidence="4 5">Entire body</tissue>
    </source>
</reference>
<dbReference type="GeneID" id="108742465"/>
<dbReference type="InterPro" id="IPR002557">
    <property type="entry name" value="Chitin-bd_dom"/>
</dbReference>
<accession>A0A1W4XLC9</accession>
<dbReference type="AlphaFoldDB" id="A0A1W4XLC9"/>
<name>A0A1W4XLC9_AGRPL</name>
<feature type="signal peptide" evidence="1">
    <location>
        <begin position="1"/>
        <end position="20"/>
    </location>
</feature>
<evidence type="ECO:0000256" key="1">
    <source>
        <dbReference type="SAM" id="SignalP"/>
    </source>
</evidence>
<dbReference type="RefSeq" id="XP_025831580.1">
    <property type="nucleotide sequence ID" value="XM_025975795.1"/>
</dbReference>
<dbReference type="GO" id="GO:0005576">
    <property type="term" value="C:extracellular region"/>
    <property type="evidence" value="ECO:0007669"/>
    <property type="project" value="InterPro"/>
</dbReference>
<keyword evidence="1" id="KW-0732">Signal</keyword>
<dbReference type="RefSeq" id="XP_018333195.2">
    <property type="nucleotide sequence ID" value="XM_018477693.2"/>
</dbReference>
<dbReference type="GO" id="GO:0008061">
    <property type="term" value="F:chitin binding"/>
    <property type="evidence" value="ECO:0007669"/>
    <property type="project" value="InterPro"/>
</dbReference>
<dbReference type="STRING" id="224129.A0A1W4XLC9"/>
<protein>
    <submittedName>
        <fullName evidence="5">Integumentary mucin C.1-like isoform X2</fullName>
    </submittedName>
    <submittedName>
        <fullName evidence="4">Integumentary mucin C.1-like isoform X3</fullName>
    </submittedName>
</protein>
<keyword evidence="3" id="KW-1185">Reference proteome</keyword>
<organism evidence="3 4">
    <name type="scientific">Agrilus planipennis</name>
    <name type="common">Emerald ash borer</name>
    <name type="synonym">Agrilus marcopoli</name>
    <dbReference type="NCBI Taxonomy" id="224129"/>
    <lineage>
        <taxon>Eukaryota</taxon>
        <taxon>Metazoa</taxon>
        <taxon>Ecdysozoa</taxon>
        <taxon>Arthropoda</taxon>
        <taxon>Hexapoda</taxon>
        <taxon>Insecta</taxon>
        <taxon>Pterygota</taxon>
        <taxon>Neoptera</taxon>
        <taxon>Endopterygota</taxon>
        <taxon>Coleoptera</taxon>
        <taxon>Polyphaga</taxon>
        <taxon>Elateriformia</taxon>
        <taxon>Buprestoidea</taxon>
        <taxon>Buprestidae</taxon>
        <taxon>Agrilinae</taxon>
        <taxon>Agrilus</taxon>
    </lineage>
</organism>
<evidence type="ECO:0000313" key="5">
    <source>
        <dbReference type="RefSeq" id="XP_025831580.1"/>
    </source>
</evidence>
<sequence>MKHLSGVLVFLTLLLNFSSGQSICCIGANTFQICSNFLGLIQITIGPVISCPTGYICDASSNSPCVLDSSTTTTSTVTTTSASTTSPITTTVPVTTIRTTTPAATTTSPITTTVPVTTIRTTTPAPAVTTTEQTTTTSVITSTSAPATTTVLTTTTGPSGTPPTCTSAGTRYPGPTCNQYYECISVWWWYEYRLRTCGSGLAYSSSQQQCVSTTGSCAN</sequence>
<evidence type="ECO:0000313" key="4">
    <source>
        <dbReference type="RefSeq" id="XP_018333195.2"/>
    </source>
</evidence>
<dbReference type="KEGG" id="apln:108742465"/>
<feature type="chain" id="PRO_5044566963" evidence="1">
    <location>
        <begin position="21"/>
        <end position="219"/>
    </location>
</feature>
<dbReference type="SMART" id="SM00494">
    <property type="entry name" value="ChtBD2"/>
    <property type="match status" value="1"/>
</dbReference>
<dbReference type="PROSITE" id="PS50940">
    <property type="entry name" value="CHIT_BIND_II"/>
    <property type="match status" value="1"/>
</dbReference>
<feature type="domain" description="Chitin-binding type-2" evidence="2">
    <location>
        <begin position="162"/>
        <end position="219"/>
    </location>
</feature>
<dbReference type="SUPFAM" id="SSF57625">
    <property type="entry name" value="Invertebrate chitin-binding proteins"/>
    <property type="match status" value="1"/>
</dbReference>